<evidence type="ECO:0000256" key="14">
    <source>
        <dbReference type="ARBA" id="ARBA00023136"/>
    </source>
</evidence>
<dbReference type="SMART" id="SM00091">
    <property type="entry name" value="PAS"/>
    <property type="match status" value="1"/>
</dbReference>
<dbReference type="NCBIfam" id="TIGR00229">
    <property type="entry name" value="sensory_box"/>
    <property type="match status" value="1"/>
</dbReference>
<evidence type="ECO:0000256" key="1">
    <source>
        <dbReference type="ARBA" id="ARBA00000085"/>
    </source>
</evidence>
<dbReference type="InterPro" id="IPR003661">
    <property type="entry name" value="HisK_dim/P_dom"/>
</dbReference>
<protein>
    <recommendedName>
        <fullName evidence="4">histidine kinase</fullName>
        <ecNumber evidence="4">2.7.13.3</ecNumber>
    </recommendedName>
</protein>
<evidence type="ECO:0000313" key="20">
    <source>
        <dbReference type="Proteomes" id="UP001232063"/>
    </source>
</evidence>
<keyword evidence="8 15" id="KW-0812">Transmembrane</keyword>
<evidence type="ECO:0000256" key="11">
    <source>
        <dbReference type="ARBA" id="ARBA00022840"/>
    </source>
</evidence>
<dbReference type="EMBL" id="JASJOU010000001">
    <property type="protein sequence ID" value="MDJ1499787.1"/>
    <property type="molecule type" value="Genomic_DNA"/>
</dbReference>
<dbReference type="SMART" id="SM00387">
    <property type="entry name" value="HATPase_c"/>
    <property type="match status" value="1"/>
</dbReference>
<dbReference type="Gene3D" id="3.30.565.10">
    <property type="entry name" value="Histidine kinase-like ATPase, C-terminal domain"/>
    <property type="match status" value="1"/>
</dbReference>
<sequence length="616" mass="70446">MKIKTKLVAGIAFLFALFVIIGGLGAYFIKLLSDESDQIIEDNYESVEYTKAMTQALDEMKRYHTEFFFSPNQDSLINQVREQMLRQAIVVFEKNLKNEEDNITESGEKELVQSLRSNYTHLLQLTQSATNRSTPSDYYFNEIIPQYKDLQKDIYQISEVNLRAIDRKNNSAQATAQKVLSYISVIGVVAFIVYFTFFLNFPGYIANPIQELSHSIRLLANKNYQQRLHFTSNDEFGEVASAFNSMAEKLDEYENSNLAKILFDKKRLDTVINNMRDAIIGLDENLRILFINQEATKLMVVNSEEVIGKYAPDIALTNDLMRNLIQDLVTDVTSESQTPLKIVVDNKESYFTKDIIDVVFVRTGETNSRKIGYVIVLKNITHFQELNVAKTNFIATISHELKTPISSINLSLKLLEDDRIGSINEEQKHMIDNIKADTQRLLKITRELLDLTQVETGNIQLHFRATKPQEIIDYAYEALKAQIEQKDIQIEIIADYSLPELYIDREKTAWVMINLLSNAVRYSSEQSRIIISAIQKNKSVVFSVQDFGKGIDKAYHEKIFERYFRIPDQNNGSLGTGLGLAISKEFITAQGGKIWVESEQHGKGSNFLFTIPVTLV</sequence>
<reference evidence="19" key="1">
    <citation type="submission" date="2023-05" db="EMBL/GenBank/DDBJ databases">
        <authorList>
            <person name="Zhang X."/>
        </authorList>
    </citation>
    <scope>NUCLEOTIDE SEQUENCE</scope>
    <source>
        <strain evidence="19">BD1B2-1</strain>
    </source>
</reference>
<dbReference type="PROSITE" id="PS50112">
    <property type="entry name" value="PAS"/>
    <property type="match status" value="1"/>
</dbReference>
<dbReference type="GO" id="GO:0005886">
    <property type="term" value="C:plasma membrane"/>
    <property type="evidence" value="ECO:0007669"/>
    <property type="project" value="UniProtKB-SubCell"/>
</dbReference>
<dbReference type="CDD" id="cd00082">
    <property type="entry name" value="HisKA"/>
    <property type="match status" value="1"/>
</dbReference>
<dbReference type="CDD" id="cd00130">
    <property type="entry name" value="PAS"/>
    <property type="match status" value="1"/>
</dbReference>
<comment type="caution">
    <text evidence="19">The sequence shown here is derived from an EMBL/GenBank/DDBJ whole genome shotgun (WGS) entry which is preliminary data.</text>
</comment>
<dbReference type="Proteomes" id="UP001232063">
    <property type="component" value="Unassembled WGS sequence"/>
</dbReference>
<keyword evidence="5" id="KW-1003">Cell membrane</keyword>
<evidence type="ECO:0000256" key="10">
    <source>
        <dbReference type="ARBA" id="ARBA00022777"/>
    </source>
</evidence>
<evidence type="ECO:0000256" key="12">
    <source>
        <dbReference type="ARBA" id="ARBA00022989"/>
    </source>
</evidence>
<evidence type="ECO:0000256" key="9">
    <source>
        <dbReference type="ARBA" id="ARBA00022741"/>
    </source>
</evidence>
<dbReference type="InterPro" id="IPR003660">
    <property type="entry name" value="HAMP_dom"/>
</dbReference>
<comment type="subcellular location">
    <subcellularLocation>
        <location evidence="3">Cell membrane</location>
    </subcellularLocation>
    <subcellularLocation>
        <location evidence="2">Membrane</location>
        <topology evidence="2">Multi-pass membrane protein</topology>
    </subcellularLocation>
</comment>
<feature type="domain" description="Histidine kinase" evidence="16">
    <location>
        <begin position="396"/>
        <end position="615"/>
    </location>
</feature>
<keyword evidence="14 15" id="KW-0472">Membrane</keyword>
<keyword evidence="9" id="KW-0547">Nucleotide-binding</keyword>
<dbReference type="PROSITE" id="PS50885">
    <property type="entry name" value="HAMP"/>
    <property type="match status" value="1"/>
</dbReference>
<dbReference type="Pfam" id="PF12729">
    <property type="entry name" value="4HB_MCP_1"/>
    <property type="match status" value="1"/>
</dbReference>
<evidence type="ECO:0000259" key="18">
    <source>
        <dbReference type="PROSITE" id="PS50885"/>
    </source>
</evidence>
<dbReference type="SUPFAM" id="SSF55785">
    <property type="entry name" value="PYP-like sensor domain (PAS domain)"/>
    <property type="match status" value="1"/>
</dbReference>
<feature type="domain" description="HAMP" evidence="18">
    <location>
        <begin position="203"/>
        <end position="255"/>
    </location>
</feature>
<dbReference type="InterPro" id="IPR050351">
    <property type="entry name" value="BphY/WalK/GraS-like"/>
</dbReference>
<evidence type="ECO:0000259" key="17">
    <source>
        <dbReference type="PROSITE" id="PS50112"/>
    </source>
</evidence>
<evidence type="ECO:0000256" key="7">
    <source>
        <dbReference type="ARBA" id="ARBA00022679"/>
    </source>
</evidence>
<name>A0AAE3UE15_9BACT</name>
<dbReference type="InterPro" id="IPR000014">
    <property type="entry name" value="PAS"/>
</dbReference>
<dbReference type="PRINTS" id="PR00344">
    <property type="entry name" value="BCTRLSENSOR"/>
</dbReference>
<dbReference type="SUPFAM" id="SSF55874">
    <property type="entry name" value="ATPase domain of HSP90 chaperone/DNA topoisomerase II/histidine kinase"/>
    <property type="match status" value="1"/>
</dbReference>
<dbReference type="FunFam" id="3.30.565.10:FF:000023">
    <property type="entry name" value="PAS domain-containing sensor histidine kinase"/>
    <property type="match status" value="1"/>
</dbReference>
<comment type="catalytic activity">
    <reaction evidence="1">
        <text>ATP + protein L-histidine = ADP + protein N-phospho-L-histidine.</text>
        <dbReference type="EC" id="2.7.13.3"/>
    </reaction>
</comment>
<dbReference type="InterPro" id="IPR036890">
    <property type="entry name" value="HATPase_C_sf"/>
</dbReference>
<feature type="domain" description="PAS" evidence="17">
    <location>
        <begin position="264"/>
        <end position="309"/>
    </location>
</feature>
<keyword evidence="12 15" id="KW-1133">Transmembrane helix</keyword>
<dbReference type="GO" id="GO:0000156">
    <property type="term" value="F:phosphorelay response regulator activity"/>
    <property type="evidence" value="ECO:0007669"/>
    <property type="project" value="TreeGrafter"/>
</dbReference>
<feature type="transmembrane region" description="Helical" evidence="15">
    <location>
        <begin position="7"/>
        <end position="29"/>
    </location>
</feature>
<evidence type="ECO:0000256" key="5">
    <source>
        <dbReference type="ARBA" id="ARBA00022475"/>
    </source>
</evidence>
<dbReference type="GO" id="GO:0007234">
    <property type="term" value="P:osmosensory signaling via phosphorelay pathway"/>
    <property type="evidence" value="ECO:0007669"/>
    <property type="project" value="TreeGrafter"/>
</dbReference>
<keyword evidence="20" id="KW-1185">Reference proteome</keyword>
<dbReference type="Gene3D" id="1.10.287.130">
    <property type="match status" value="1"/>
</dbReference>
<dbReference type="Gene3D" id="6.10.340.10">
    <property type="match status" value="1"/>
</dbReference>
<keyword evidence="10" id="KW-0418">Kinase</keyword>
<dbReference type="EC" id="2.7.13.3" evidence="4"/>
<dbReference type="GO" id="GO:0005524">
    <property type="term" value="F:ATP binding"/>
    <property type="evidence" value="ECO:0007669"/>
    <property type="project" value="UniProtKB-KW"/>
</dbReference>
<dbReference type="RefSeq" id="WP_314509337.1">
    <property type="nucleotide sequence ID" value="NZ_JASJOU010000001.1"/>
</dbReference>
<dbReference type="SMART" id="SM00388">
    <property type="entry name" value="HisKA"/>
    <property type="match status" value="1"/>
</dbReference>
<dbReference type="PANTHER" id="PTHR42878:SF7">
    <property type="entry name" value="SENSOR HISTIDINE KINASE GLRK"/>
    <property type="match status" value="1"/>
</dbReference>
<evidence type="ECO:0000256" key="6">
    <source>
        <dbReference type="ARBA" id="ARBA00022553"/>
    </source>
</evidence>
<evidence type="ECO:0000256" key="15">
    <source>
        <dbReference type="SAM" id="Phobius"/>
    </source>
</evidence>
<dbReference type="Gene3D" id="3.30.450.20">
    <property type="entry name" value="PAS domain"/>
    <property type="match status" value="1"/>
</dbReference>
<dbReference type="InterPro" id="IPR003594">
    <property type="entry name" value="HATPase_dom"/>
</dbReference>
<organism evidence="19 20">
    <name type="scientific">Xanthocytophaga agilis</name>
    <dbReference type="NCBI Taxonomy" id="3048010"/>
    <lineage>
        <taxon>Bacteria</taxon>
        <taxon>Pseudomonadati</taxon>
        <taxon>Bacteroidota</taxon>
        <taxon>Cytophagia</taxon>
        <taxon>Cytophagales</taxon>
        <taxon>Rhodocytophagaceae</taxon>
        <taxon>Xanthocytophaga</taxon>
    </lineage>
</organism>
<dbReference type="InterPro" id="IPR036097">
    <property type="entry name" value="HisK_dim/P_sf"/>
</dbReference>
<dbReference type="InterPro" id="IPR024478">
    <property type="entry name" value="HlyB_4HB_MCP"/>
</dbReference>
<dbReference type="Pfam" id="PF00989">
    <property type="entry name" value="PAS"/>
    <property type="match status" value="1"/>
</dbReference>
<dbReference type="InterPro" id="IPR004358">
    <property type="entry name" value="Sig_transdc_His_kin-like_C"/>
</dbReference>
<dbReference type="SMART" id="SM00304">
    <property type="entry name" value="HAMP"/>
    <property type="match status" value="1"/>
</dbReference>
<dbReference type="PROSITE" id="PS50109">
    <property type="entry name" value="HIS_KIN"/>
    <property type="match status" value="1"/>
</dbReference>
<evidence type="ECO:0000259" key="16">
    <source>
        <dbReference type="PROSITE" id="PS50109"/>
    </source>
</evidence>
<evidence type="ECO:0000256" key="8">
    <source>
        <dbReference type="ARBA" id="ARBA00022692"/>
    </source>
</evidence>
<dbReference type="CDD" id="cd06225">
    <property type="entry name" value="HAMP"/>
    <property type="match status" value="1"/>
</dbReference>
<dbReference type="Pfam" id="PF00512">
    <property type="entry name" value="HisKA"/>
    <property type="match status" value="1"/>
</dbReference>
<dbReference type="Pfam" id="PF02518">
    <property type="entry name" value="HATPase_c"/>
    <property type="match status" value="1"/>
</dbReference>
<dbReference type="InterPro" id="IPR013767">
    <property type="entry name" value="PAS_fold"/>
</dbReference>
<feature type="transmembrane region" description="Helical" evidence="15">
    <location>
        <begin position="179"/>
        <end position="201"/>
    </location>
</feature>
<evidence type="ECO:0000313" key="19">
    <source>
        <dbReference type="EMBL" id="MDJ1499787.1"/>
    </source>
</evidence>
<dbReference type="GO" id="GO:0006355">
    <property type="term" value="P:regulation of DNA-templated transcription"/>
    <property type="evidence" value="ECO:0007669"/>
    <property type="project" value="InterPro"/>
</dbReference>
<accession>A0AAE3UE15</accession>
<proteinExistence type="predicted"/>
<evidence type="ECO:0000256" key="3">
    <source>
        <dbReference type="ARBA" id="ARBA00004236"/>
    </source>
</evidence>
<keyword evidence="11 19" id="KW-0067">ATP-binding</keyword>
<dbReference type="InterPro" id="IPR005467">
    <property type="entry name" value="His_kinase_dom"/>
</dbReference>
<dbReference type="InterPro" id="IPR035965">
    <property type="entry name" value="PAS-like_dom_sf"/>
</dbReference>
<evidence type="ECO:0000256" key="13">
    <source>
        <dbReference type="ARBA" id="ARBA00023012"/>
    </source>
</evidence>
<dbReference type="PANTHER" id="PTHR42878">
    <property type="entry name" value="TWO-COMPONENT HISTIDINE KINASE"/>
    <property type="match status" value="1"/>
</dbReference>
<dbReference type="Pfam" id="PF00672">
    <property type="entry name" value="HAMP"/>
    <property type="match status" value="1"/>
</dbReference>
<keyword evidence="13" id="KW-0902">Two-component regulatory system</keyword>
<dbReference type="SUPFAM" id="SSF158472">
    <property type="entry name" value="HAMP domain-like"/>
    <property type="match status" value="1"/>
</dbReference>
<keyword evidence="6" id="KW-0597">Phosphoprotein</keyword>
<dbReference type="AlphaFoldDB" id="A0AAE3UE15"/>
<evidence type="ECO:0000256" key="2">
    <source>
        <dbReference type="ARBA" id="ARBA00004141"/>
    </source>
</evidence>
<dbReference type="GO" id="GO:0030295">
    <property type="term" value="F:protein kinase activator activity"/>
    <property type="evidence" value="ECO:0007669"/>
    <property type="project" value="TreeGrafter"/>
</dbReference>
<dbReference type="SUPFAM" id="SSF47384">
    <property type="entry name" value="Homodimeric domain of signal transducing histidine kinase"/>
    <property type="match status" value="1"/>
</dbReference>
<gene>
    <name evidence="19" type="ORF">QNI22_03975</name>
</gene>
<dbReference type="GO" id="GO:0000155">
    <property type="term" value="F:phosphorelay sensor kinase activity"/>
    <property type="evidence" value="ECO:0007669"/>
    <property type="project" value="InterPro"/>
</dbReference>
<evidence type="ECO:0000256" key="4">
    <source>
        <dbReference type="ARBA" id="ARBA00012438"/>
    </source>
</evidence>
<keyword evidence="7" id="KW-0808">Transferase</keyword>